<dbReference type="Pfam" id="PF02518">
    <property type="entry name" value="HATPase_c"/>
    <property type="match status" value="1"/>
</dbReference>
<feature type="transmembrane region" description="Helical" evidence="5">
    <location>
        <begin position="21"/>
        <end position="42"/>
    </location>
</feature>
<proteinExistence type="predicted"/>
<keyword evidence="10" id="KW-1185">Reference proteome</keyword>
<evidence type="ECO:0000313" key="8">
    <source>
        <dbReference type="EMBL" id="TFB77145.1"/>
    </source>
</evidence>
<keyword evidence="5" id="KW-0472">Membrane</keyword>
<dbReference type="EMBL" id="SOFD01000025">
    <property type="protein sequence ID" value="TFB77145.1"/>
    <property type="molecule type" value="Genomic_DNA"/>
</dbReference>
<dbReference type="PANTHER" id="PTHR24421">
    <property type="entry name" value="NITRATE/NITRITE SENSOR PROTEIN NARX-RELATED"/>
    <property type="match status" value="1"/>
</dbReference>
<gene>
    <name evidence="8" type="ORF">E3O21_09630</name>
    <name evidence="7" type="ORF">SAMN05216368_10591</name>
</gene>
<feature type="domain" description="Histidine kinase/HSP90-like ATPase" evidence="6">
    <location>
        <begin position="321"/>
        <end position="410"/>
    </location>
</feature>
<evidence type="ECO:0000259" key="6">
    <source>
        <dbReference type="Pfam" id="PF02518"/>
    </source>
</evidence>
<feature type="transmembrane region" description="Helical" evidence="5">
    <location>
        <begin position="73"/>
        <end position="95"/>
    </location>
</feature>
<evidence type="ECO:0000313" key="7">
    <source>
        <dbReference type="EMBL" id="SDN38090.1"/>
    </source>
</evidence>
<dbReference type="CDD" id="cd16917">
    <property type="entry name" value="HATPase_UhpB-NarQ-NarX-like"/>
    <property type="match status" value="1"/>
</dbReference>
<dbReference type="SUPFAM" id="SSF55874">
    <property type="entry name" value="ATPase domain of HSP90 chaperone/DNA topoisomerase II/histidine kinase"/>
    <property type="match status" value="1"/>
</dbReference>
<dbReference type="Proteomes" id="UP000199639">
    <property type="component" value="Unassembled WGS sequence"/>
</dbReference>
<reference evidence="7 9" key="1">
    <citation type="submission" date="2016-10" db="EMBL/GenBank/DDBJ databases">
        <authorList>
            <person name="Varghese N."/>
            <person name="Submissions S."/>
        </authorList>
    </citation>
    <scope>NUCLEOTIDE SEQUENCE [LARGE SCALE GENOMIC DNA]</scope>
    <source>
        <strain evidence="7 9">CGMCC 1.11215</strain>
    </source>
</reference>
<dbReference type="PANTHER" id="PTHR24421:SF61">
    <property type="entry name" value="OXYGEN SENSOR HISTIDINE KINASE NREB"/>
    <property type="match status" value="1"/>
</dbReference>
<sequence>MSLGLPGHLVQLTLARALARAAHWFALTCLMAAVVSVGILSLTRSPELWITIVVVAAMGALLILFTRHRRITLAVAYLIVGTLGVYVFTTTVLGVPDVFPASNMFLVALPKMALVMVGGAGTTALAGVLWSTAAFILAETAAFLAILGTAVPYRPDLFTLSTYLVLVGVMVLAGIDRRASNAAQPAIHRAVQDGSNRQLRDALDTRAIALLNDTTVAQLVALSLAEPGALSPGLRASLNYTLATLHDTNWLTDIDARTNTAPRPTVTGTATENTPKSPVSDAWLSSAVYTAIERTRDRGLVVEVTGDRDALACLDAGSDRDVGLAVEQCLVNVILHAGVASAEVAIESDLSTISLLITDAGRGFTESESASDRLGLRQSVRRRIEQLGGSVLIWSRPGAGTSVRLTVPAATHTPTNPATSQTARNRPTPRNPPMTRATPPSHNPATPRNPR</sequence>
<dbReference type="STRING" id="1424659.SAMN05216368_10591"/>
<organism evidence="7 9">
    <name type="scientific">Cryobacterium flavum</name>
    <dbReference type="NCBI Taxonomy" id="1424659"/>
    <lineage>
        <taxon>Bacteria</taxon>
        <taxon>Bacillati</taxon>
        <taxon>Actinomycetota</taxon>
        <taxon>Actinomycetes</taxon>
        <taxon>Micrococcales</taxon>
        <taxon>Microbacteriaceae</taxon>
        <taxon>Cryobacterium</taxon>
    </lineage>
</organism>
<dbReference type="InterPro" id="IPR036890">
    <property type="entry name" value="HATPase_C_sf"/>
</dbReference>
<feature type="transmembrane region" description="Helical" evidence="5">
    <location>
        <begin position="157"/>
        <end position="175"/>
    </location>
</feature>
<reference evidence="8 10" key="2">
    <citation type="submission" date="2019-03" db="EMBL/GenBank/DDBJ databases">
        <title>Genomics of glacier-inhabiting Cryobacterium strains.</title>
        <authorList>
            <person name="Liu Q."/>
            <person name="Xin Y.-H."/>
        </authorList>
    </citation>
    <scope>NUCLEOTIDE SEQUENCE [LARGE SCALE GENOMIC DNA]</scope>
    <source>
        <strain evidence="8 10">Hh8</strain>
    </source>
</reference>
<dbReference type="Gene3D" id="3.30.565.10">
    <property type="entry name" value="Histidine kinase-like ATPase, C-terminal domain"/>
    <property type="match status" value="1"/>
</dbReference>
<dbReference type="GO" id="GO:0005524">
    <property type="term" value="F:ATP binding"/>
    <property type="evidence" value="ECO:0007669"/>
    <property type="project" value="UniProtKB-KW"/>
</dbReference>
<keyword evidence="2 7" id="KW-0418">Kinase</keyword>
<feature type="transmembrane region" description="Helical" evidence="5">
    <location>
        <begin position="48"/>
        <end position="66"/>
    </location>
</feature>
<dbReference type="InterPro" id="IPR050482">
    <property type="entry name" value="Sensor_HK_TwoCompSys"/>
</dbReference>
<dbReference type="RefSeq" id="WP_092340300.1">
    <property type="nucleotide sequence ID" value="NZ_FNIB01000005.1"/>
</dbReference>
<accession>A0A4R8V5I3</accession>
<keyword evidence="5" id="KW-1133">Transmembrane helix</keyword>
<evidence type="ECO:0000313" key="10">
    <source>
        <dbReference type="Proteomes" id="UP000298252"/>
    </source>
</evidence>
<dbReference type="Proteomes" id="UP000298252">
    <property type="component" value="Unassembled WGS sequence"/>
</dbReference>
<evidence type="ECO:0000256" key="5">
    <source>
        <dbReference type="SAM" id="Phobius"/>
    </source>
</evidence>
<keyword evidence="1" id="KW-0808">Transferase</keyword>
<keyword evidence="8" id="KW-0067">ATP-binding</keyword>
<feature type="region of interest" description="Disordered" evidence="4">
    <location>
        <begin position="256"/>
        <end position="277"/>
    </location>
</feature>
<dbReference type="EMBL" id="FNIB01000005">
    <property type="protein sequence ID" value="SDN38090.1"/>
    <property type="molecule type" value="Genomic_DNA"/>
</dbReference>
<dbReference type="AlphaFoldDB" id="A0A4R8V5I3"/>
<dbReference type="InterPro" id="IPR003594">
    <property type="entry name" value="HATPase_dom"/>
</dbReference>
<keyword evidence="3" id="KW-0902">Two-component regulatory system</keyword>
<protein>
    <submittedName>
        <fullName evidence="8">ATP-binding protein</fullName>
    </submittedName>
    <submittedName>
        <fullName evidence="7">Signal transduction histidine kinase</fullName>
    </submittedName>
</protein>
<evidence type="ECO:0000256" key="1">
    <source>
        <dbReference type="ARBA" id="ARBA00022679"/>
    </source>
</evidence>
<name>A0A4R8V5I3_9MICO</name>
<dbReference type="GO" id="GO:0000160">
    <property type="term" value="P:phosphorelay signal transduction system"/>
    <property type="evidence" value="ECO:0007669"/>
    <property type="project" value="UniProtKB-KW"/>
</dbReference>
<feature type="compositionally biased region" description="Low complexity" evidence="4">
    <location>
        <begin position="410"/>
        <end position="440"/>
    </location>
</feature>
<dbReference type="GO" id="GO:0016301">
    <property type="term" value="F:kinase activity"/>
    <property type="evidence" value="ECO:0007669"/>
    <property type="project" value="UniProtKB-KW"/>
</dbReference>
<evidence type="ECO:0000256" key="2">
    <source>
        <dbReference type="ARBA" id="ARBA00022777"/>
    </source>
</evidence>
<keyword evidence="5" id="KW-0812">Transmembrane</keyword>
<evidence type="ECO:0000313" key="9">
    <source>
        <dbReference type="Proteomes" id="UP000199639"/>
    </source>
</evidence>
<evidence type="ECO:0000256" key="3">
    <source>
        <dbReference type="ARBA" id="ARBA00023012"/>
    </source>
</evidence>
<feature type="region of interest" description="Disordered" evidence="4">
    <location>
        <begin position="410"/>
        <end position="451"/>
    </location>
</feature>
<keyword evidence="8" id="KW-0547">Nucleotide-binding</keyword>
<evidence type="ECO:0000256" key="4">
    <source>
        <dbReference type="SAM" id="MobiDB-lite"/>
    </source>
</evidence>